<evidence type="ECO:0000256" key="1">
    <source>
        <dbReference type="ARBA" id="ARBA00008276"/>
    </source>
</evidence>
<dbReference type="InterPro" id="IPR036615">
    <property type="entry name" value="Mur_ligase_C_dom_sf"/>
</dbReference>
<dbReference type="GO" id="GO:0008841">
    <property type="term" value="F:dihydrofolate synthase activity"/>
    <property type="evidence" value="ECO:0007669"/>
    <property type="project" value="TreeGrafter"/>
</dbReference>
<reference evidence="8" key="1">
    <citation type="submission" date="2018-05" db="EMBL/GenBank/DDBJ databases">
        <authorList>
            <person name="Lanie J.A."/>
            <person name="Ng W.-L."/>
            <person name="Kazmierczak K.M."/>
            <person name="Andrzejewski T.M."/>
            <person name="Davidsen T.M."/>
            <person name="Wayne K.J."/>
            <person name="Tettelin H."/>
            <person name="Glass J.I."/>
            <person name="Rusch D."/>
            <person name="Podicherti R."/>
            <person name="Tsui H.-C.T."/>
            <person name="Winkler M.E."/>
        </authorList>
    </citation>
    <scope>NUCLEOTIDE SEQUENCE</scope>
</reference>
<dbReference type="GO" id="GO:0005737">
    <property type="term" value="C:cytoplasm"/>
    <property type="evidence" value="ECO:0007669"/>
    <property type="project" value="TreeGrafter"/>
</dbReference>
<dbReference type="AlphaFoldDB" id="A0A382S8C5"/>
<keyword evidence="4" id="KW-0547">Nucleotide-binding</keyword>
<dbReference type="GO" id="GO:0005524">
    <property type="term" value="F:ATP binding"/>
    <property type="evidence" value="ECO:0007669"/>
    <property type="project" value="UniProtKB-KW"/>
</dbReference>
<accession>A0A382S8C5</accession>
<evidence type="ECO:0000256" key="5">
    <source>
        <dbReference type="ARBA" id="ARBA00022840"/>
    </source>
</evidence>
<dbReference type="InterPro" id="IPR001645">
    <property type="entry name" value="Folylpolyglutamate_synth"/>
</dbReference>
<dbReference type="SUPFAM" id="SSF53623">
    <property type="entry name" value="MurD-like peptide ligases, catalytic domain"/>
    <property type="match status" value="1"/>
</dbReference>
<keyword evidence="6" id="KW-0460">Magnesium</keyword>
<dbReference type="GO" id="GO:0004326">
    <property type="term" value="F:tetrahydrofolylpolyglutamate synthase activity"/>
    <property type="evidence" value="ECO:0007669"/>
    <property type="project" value="InterPro"/>
</dbReference>
<protein>
    <recommendedName>
        <fullName evidence="7">Mur ligase C-terminal domain-containing protein</fullName>
    </recommendedName>
</protein>
<evidence type="ECO:0000256" key="4">
    <source>
        <dbReference type="ARBA" id="ARBA00022741"/>
    </source>
</evidence>
<evidence type="ECO:0000256" key="6">
    <source>
        <dbReference type="ARBA" id="ARBA00022842"/>
    </source>
</evidence>
<proteinExistence type="inferred from homology"/>
<evidence type="ECO:0000256" key="2">
    <source>
        <dbReference type="ARBA" id="ARBA00022598"/>
    </source>
</evidence>
<name>A0A382S8C5_9ZZZZ</name>
<dbReference type="EMBL" id="UINC01127203">
    <property type="protein sequence ID" value="SVD06164.1"/>
    <property type="molecule type" value="Genomic_DNA"/>
</dbReference>
<evidence type="ECO:0000256" key="3">
    <source>
        <dbReference type="ARBA" id="ARBA00022723"/>
    </source>
</evidence>
<keyword evidence="2" id="KW-0436">Ligase</keyword>
<comment type="similarity">
    <text evidence="1">Belongs to the folylpolyglutamate synthase family.</text>
</comment>
<dbReference type="InterPro" id="IPR036565">
    <property type="entry name" value="Mur-like_cat_sf"/>
</dbReference>
<gene>
    <name evidence="8" type="ORF">METZ01_LOCUS359018</name>
</gene>
<dbReference type="Gene3D" id="3.40.1190.10">
    <property type="entry name" value="Mur-like, catalytic domain"/>
    <property type="match status" value="1"/>
</dbReference>
<dbReference type="SUPFAM" id="SSF53244">
    <property type="entry name" value="MurD-like peptide ligases, peptide-binding domain"/>
    <property type="match status" value="1"/>
</dbReference>
<dbReference type="GO" id="GO:0046872">
    <property type="term" value="F:metal ion binding"/>
    <property type="evidence" value="ECO:0007669"/>
    <property type="project" value="UniProtKB-KW"/>
</dbReference>
<keyword evidence="5" id="KW-0067">ATP-binding</keyword>
<feature type="domain" description="Mur ligase C-terminal" evidence="7">
    <location>
        <begin position="102"/>
        <end position="212"/>
    </location>
</feature>
<evidence type="ECO:0000259" key="7">
    <source>
        <dbReference type="Pfam" id="PF02875"/>
    </source>
</evidence>
<keyword evidence="3" id="KW-0479">Metal-binding</keyword>
<evidence type="ECO:0000313" key="8">
    <source>
        <dbReference type="EMBL" id="SVD06164.1"/>
    </source>
</evidence>
<sequence>IKKNIVNNSSEKSIFGEDYNFKKNAKGFFYKDELGEMNLPLPNLLGDFQISNVSTAIAAARILDQFNITKTHIKKAITKIRSEGRLQKITQGKLRKYISKNNQILIDGAHNPLAAQAIKKYLETFDKERKIIMVLGMMANKEHKEFIQIFKNRIHSLIALDIPNQINFIEKEKLSKIAQSCGIPSKTENSIKSALKSIAKENDNAIIFCTGSLYFAGEILNLN</sequence>
<dbReference type="PANTHER" id="PTHR11136">
    <property type="entry name" value="FOLYLPOLYGLUTAMATE SYNTHASE-RELATED"/>
    <property type="match status" value="1"/>
</dbReference>
<dbReference type="Pfam" id="PF02875">
    <property type="entry name" value="Mur_ligase_C"/>
    <property type="match status" value="1"/>
</dbReference>
<organism evidence="8">
    <name type="scientific">marine metagenome</name>
    <dbReference type="NCBI Taxonomy" id="408172"/>
    <lineage>
        <taxon>unclassified sequences</taxon>
        <taxon>metagenomes</taxon>
        <taxon>ecological metagenomes</taxon>
    </lineage>
</organism>
<dbReference type="PANTHER" id="PTHR11136:SF0">
    <property type="entry name" value="DIHYDROFOLATE SYNTHETASE-RELATED"/>
    <property type="match status" value="1"/>
</dbReference>
<feature type="non-terminal residue" evidence="8">
    <location>
        <position position="1"/>
    </location>
</feature>
<dbReference type="Gene3D" id="3.90.190.20">
    <property type="entry name" value="Mur ligase, C-terminal domain"/>
    <property type="match status" value="1"/>
</dbReference>
<dbReference type="InterPro" id="IPR004101">
    <property type="entry name" value="Mur_ligase_C"/>
</dbReference>